<evidence type="ECO:0000256" key="2">
    <source>
        <dbReference type="SAM" id="Phobius"/>
    </source>
</evidence>
<keyword evidence="2" id="KW-0812">Transmembrane</keyword>
<feature type="transmembrane region" description="Helical" evidence="2">
    <location>
        <begin position="38"/>
        <end position="59"/>
    </location>
</feature>
<dbReference type="OrthoDB" id="3228207at2"/>
<feature type="transmembrane region" description="Helical" evidence="2">
    <location>
        <begin position="65"/>
        <end position="85"/>
    </location>
</feature>
<comment type="caution">
    <text evidence="3">The sequence shown here is derived from an EMBL/GenBank/DDBJ whole genome shotgun (WGS) entry which is preliminary data.</text>
</comment>
<proteinExistence type="predicted"/>
<feature type="transmembrane region" description="Helical" evidence="2">
    <location>
        <begin position="199"/>
        <end position="229"/>
    </location>
</feature>
<accession>A0A2M9HD19</accession>
<evidence type="ECO:0000256" key="1">
    <source>
        <dbReference type="SAM" id="MobiDB-lite"/>
    </source>
</evidence>
<dbReference type="InterPro" id="IPR036890">
    <property type="entry name" value="HATPase_C_sf"/>
</dbReference>
<reference evidence="3 4" key="1">
    <citation type="submission" date="2017-10" db="EMBL/GenBank/DDBJ databases">
        <title>Draft genome sequences of strains TRE 1, TRE 9, TRE H and TRI 7, isolated from tamarins, belonging to four potential novel Bifidobacterium species.</title>
        <authorList>
            <person name="Mattarelli P."/>
            <person name="Modesto M."/>
            <person name="Puglisi E."/>
            <person name="Morelli L."/>
            <person name="Spezio C."/>
            <person name="Bonetti A."/>
            <person name="Sandri C."/>
        </authorList>
    </citation>
    <scope>NUCLEOTIDE SEQUENCE [LARGE SCALE GENOMIC DNA]</scope>
    <source>
        <strain evidence="4">TRI7</strain>
    </source>
</reference>
<evidence type="ECO:0000313" key="4">
    <source>
        <dbReference type="Proteomes" id="UP000231451"/>
    </source>
</evidence>
<dbReference type="RefSeq" id="WP_100513408.1">
    <property type="nucleotide sequence ID" value="NZ_PEBK01000008.1"/>
</dbReference>
<evidence type="ECO:0000313" key="3">
    <source>
        <dbReference type="EMBL" id="PJM74715.1"/>
    </source>
</evidence>
<protein>
    <recommendedName>
        <fullName evidence="5">Signal transduction histidine kinase subgroup 3 dimerisation and phosphoacceptor domain-containing protein</fullName>
    </recommendedName>
</protein>
<keyword evidence="2" id="KW-0472">Membrane</keyword>
<dbReference type="Gene3D" id="3.30.565.10">
    <property type="entry name" value="Histidine kinase-like ATPase, C-terminal domain"/>
    <property type="match status" value="1"/>
</dbReference>
<dbReference type="Proteomes" id="UP000231451">
    <property type="component" value="Unassembled WGS sequence"/>
</dbReference>
<keyword evidence="2" id="KW-1133">Transmembrane helix</keyword>
<organism evidence="3 4">
    <name type="scientific">Bifidobacterium simiarum</name>
    <dbReference type="NCBI Taxonomy" id="2045441"/>
    <lineage>
        <taxon>Bacteria</taxon>
        <taxon>Bacillati</taxon>
        <taxon>Actinomycetota</taxon>
        <taxon>Actinomycetes</taxon>
        <taxon>Bifidobacteriales</taxon>
        <taxon>Bifidobacteriaceae</taxon>
        <taxon>Bifidobacterium</taxon>
    </lineage>
</organism>
<feature type="compositionally biased region" description="Basic and acidic residues" evidence="1">
    <location>
        <begin position="332"/>
        <end position="347"/>
    </location>
</feature>
<evidence type="ECO:0008006" key="5">
    <source>
        <dbReference type="Google" id="ProtNLM"/>
    </source>
</evidence>
<feature type="transmembrane region" description="Helical" evidence="2">
    <location>
        <begin position="130"/>
        <end position="151"/>
    </location>
</feature>
<dbReference type="EMBL" id="PEBK01000008">
    <property type="protein sequence ID" value="PJM74715.1"/>
    <property type="molecule type" value="Genomic_DNA"/>
</dbReference>
<keyword evidence="4" id="KW-1185">Reference proteome</keyword>
<name>A0A2M9HD19_9BIFI</name>
<feature type="region of interest" description="Disordered" evidence="1">
    <location>
        <begin position="321"/>
        <end position="350"/>
    </location>
</feature>
<feature type="transmembrane region" description="Helical" evidence="2">
    <location>
        <begin position="92"/>
        <end position="110"/>
    </location>
</feature>
<dbReference type="AlphaFoldDB" id="A0A2M9HD19"/>
<sequence>MTMSKSEYTVERTGTTEHSSAPATLWQHFRQWWHEPHFIGKTALVMLTLLAVGNVTAMANGSDSAIGVQVCYLIAYAALAIWHRWPRIMGPVLLAAMPIVCSYTLVYALADLWPLYVAALLGIGYLMPRWFAAVAPIIGMGFETGSVALLYGGSFRPAMFGALNPLVDVIEGVTGAMFAQDSAGATQSSRQSSPQAADWSLMPVSPIVACLLAVTSTLLMYAFVAYGAYARNRDRLRADAREQRLIRERLARTRHNQRLAGMIHDSVTNDLSQVVMLAYQARTQFDADANPRLAVTMDAIDQRTHAALAGIHEVIDLLLDGEPNGSGSPTGDEAKDMHGAVGGRDESSSDPIASLKRMADAEETKLHELGYRGVTRWEGDAIAADPTRLALVEGLLKEIYANVLRHCTSGDDAYHVFVTLDDATVRITEVNPVREAPEAMRGLSSGRGLGLHRKAVEDAGGEFNAGVQDGTWTLDAMVPLR</sequence>
<gene>
    <name evidence="3" type="ORF">CSQ87_08260</name>
</gene>